<protein>
    <submittedName>
        <fullName evidence="1">CRISPR-associated protein Cmr3</fullName>
    </submittedName>
</protein>
<dbReference type="InterPro" id="IPR019117">
    <property type="entry name" value="CRISPR-assoc_protein_Cmr3"/>
</dbReference>
<dbReference type="Proteomes" id="UP000031561">
    <property type="component" value="Unassembled WGS sequence"/>
</dbReference>
<evidence type="ECO:0000313" key="2">
    <source>
        <dbReference type="Proteomes" id="UP000031561"/>
    </source>
</evidence>
<keyword evidence="2" id="KW-1185">Reference proteome</keyword>
<comment type="caution">
    <text evidence="1">The sequence shown here is derived from an EMBL/GenBank/DDBJ whole genome shotgun (WGS) entry which is preliminary data.</text>
</comment>
<dbReference type="EMBL" id="JTHE03000048">
    <property type="protein sequence ID" value="MCM1982963.1"/>
    <property type="molecule type" value="Genomic_DNA"/>
</dbReference>
<sequence>MTLYWYRITPLDVWMFRDAKPFSPTERAWASSLFPPSGHTIAGAVRPLCNHHSDLKLLGPFLCYQDRLCFPKPLSYVGTNLLMPAPWLPADDPSRQMMWNGQDPAPLVIPQVEPETIAPQKQQAGAYLESSTLLKFLKQEAIAPEEMHGVPGTEGQPWLVENRPHNSLEPGTRTVKEADGYFVEKAIRLKPGWGLAIALESSLPAGTVLRLGGEGHRALVEPCDAFATQWAEIDQLSQRNFRQTGKALAYLATPGVFERTLNGVAKCRSWPWEWKLTHRSNPNQTPGPLVSVATAEAVPISSRFVESKTGRSRPAPQVFAAPPGSVYYLDHPEALFQDNPGVKAHRYRRLGYSEMLWISVE</sequence>
<dbReference type="AlphaFoldDB" id="A0ABD4T3E2"/>
<dbReference type="Gene3D" id="3.30.70.2940">
    <property type="match status" value="1"/>
</dbReference>
<dbReference type="RefSeq" id="WP_166281713.1">
    <property type="nucleotide sequence ID" value="NZ_JTHE03000048.1"/>
</dbReference>
<name>A0ABD4T3E2_9CYAN</name>
<evidence type="ECO:0000313" key="1">
    <source>
        <dbReference type="EMBL" id="MCM1982963.1"/>
    </source>
</evidence>
<reference evidence="1 2" key="1">
    <citation type="journal article" date="2015" name="Genome Announc.">
        <title>Draft Genome Sequence of Filamentous Marine Cyanobacterium Lyngbya confervoides Strain BDU141951.</title>
        <authorList>
            <person name="Chandrababunaidu M.M."/>
            <person name="Sen D."/>
            <person name="Tripathy S."/>
        </authorList>
    </citation>
    <scope>NUCLEOTIDE SEQUENCE [LARGE SCALE GENOMIC DNA]</scope>
    <source>
        <strain evidence="1 2">BDU141951</strain>
    </source>
</reference>
<gene>
    <name evidence="1" type="ORF">QQ91_0009020</name>
</gene>
<proteinExistence type="predicted"/>
<dbReference type="Pfam" id="PF09700">
    <property type="entry name" value="Cas_Cmr3"/>
    <property type="match status" value="1"/>
</dbReference>
<accession>A0ABD4T3E2</accession>
<organism evidence="1 2">
    <name type="scientific">Lyngbya confervoides BDU141951</name>
    <dbReference type="NCBI Taxonomy" id="1574623"/>
    <lineage>
        <taxon>Bacteria</taxon>
        <taxon>Bacillati</taxon>
        <taxon>Cyanobacteriota</taxon>
        <taxon>Cyanophyceae</taxon>
        <taxon>Oscillatoriophycideae</taxon>
        <taxon>Oscillatoriales</taxon>
        <taxon>Microcoleaceae</taxon>
        <taxon>Lyngbya</taxon>
    </lineage>
</organism>